<organism evidence="10 11">
    <name type="scientific">Paucilactobacillus vaccinostercus DSM 20634</name>
    <dbReference type="NCBI Taxonomy" id="1423813"/>
    <lineage>
        <taxon>Bacteria</taxon>
        <taxon>Bacillati</taxon>
        <taxon>Bacillota</taxon>
        <taxon>Bacilli</taxon>
        <taxon>Lactobacillales</taxon>
        <taxon>Lactobacillaceae</taxon>
        <taxon>Paucilactobacillus</taxon>
    </lineage>
</organism>
<comment type="pathway">
    <text evidence="8">Lipid metabolism; fatty acid biosynthesis.</text>
</comment>
<evidence type="ECO:0000259" key="9">
    <source>
        <dbReference type="PROSITE" id="PS50075"/>
    </source>
</evidence>
<comment type="subcellular location">
    <subcellularLocation>
        <location evidence="8">Cytoplasm</location>
    </subcellularLocation>
</comment>
<dbReference type="Pfam" id="PF00550">
    <property type="entry name" value="PP-binding"/>
    <property type="match status" value="1"/>
</dbReference>
<dbReference type="GO" id="GO:0005829">
    <property type="term" value="C:cytosol"/>
    <property type="evidence" value="ECO:0007669"/>
    <property type="project" value="TreeGrafter"/>
</dbReference>
<dbReference type="PANTHER" id="PTHR20863:SF62">
    <property type="entry name" value="ACYL CARRIER PROTEIN"/>
    <property type="match status" value="1"/>
</dbReference>
<evidence type="ECO:0000256" key="2">
    <source>
        <dbReference type="ARBA" id="ARBA00022490"/>
    </source>
</evidence>
<dbReference type="InterPro" id="IPR036736">
    <property type="entry name" value="ACP-like_sf"/>
</dbReference>
<dbReference type="SUPFAM" id="SSF47336">
    <property type="entry name" value="ACP-like"/>
    <property type="match status" value="1"/>
</dbReference>
<evidence type="ECO:0000256" key="7">
    <source>
        <dbReference type="ARBA" id="ARBA00023160"/>
    </source>
</evidence>
<comment type="similarity">
    <text evidence="8">Belongs to the acyl carrier protein (ACP) family.</text>
</comment>
<feature type="modified residue" description="O-(pantetheine 4'-phosphoryl)serine" evidence="8">
    <location>
        <position position="39"/>
    </location>
</feature>
<keyword evidence="7 8" id="KW-0275">Fatty acid biosynthesis</keyword>
<reference evidence="10 11" key="1">
    <citation type="journal article" date="2015" name="Genome Announc.">
        <title>Expanding the biotechnology potential of lactobacilli through comparative genomics of 213 strains and associated genera.</title>
        <authorList>
            <person name="Sun Z."/>
            <person name="Harris H.M."/>
            <person name="McCann A."/>
            <person name="Guo C."/>
            <person name="Argimon S."/>
            <person name="Zhang W."/>
            <person name="Yang X."/>
            <person name="Jeffery I.B."/>
            <person name="Cooney J.C."/>
            <person name="Kagawa T.F."/>
            <person name="Liu W."/>
            <person name="Song Y."/>
            <person name="Salvetti E."/>
            <person name="Wrobel A."/>
            <person name="Rasinkangas P."/>
            <person name="Parkhill J."/>
            <person name="Rea M.C."/>
            <person name="O'Sullivan O."/>
            <person name="Ritari J."/>
            <person name="Douillard F.P."/>
            <person name="Paul Ross R."/>
            <person name="Yang R."/>
            <person name="Briner A.E."/>
            <person name="Felis G.E."/>
            <person name="de Vos W.M."/>
            <person name="Barrangou R."/>
            <person name="Klaenhammer T.R."/>
            <person name="Caufield P.W."/>
            <person name="Cui Y."/>
            <person name="Zhang H."/>
            <person name="O'Toole P.W."/>
        </authorList>
    </citation>
    <scope>NUCLEOTIDE SEQUENCE [LARGE SCALE GENOMIC DNA]</scope>
    <source>
        <strain evidence="10 11">DSM 20634</strain>
    </source>
</reference>
<gene>
    <name evidence="8" type="primary">acpP</name>
    <name evidence="10" type="ORF">FC26_GL001286</name>
</gene>
<dbReference type="GO" id="GO:0016020">
    <property type="term" value="C:membrane"/>
    <property type="evidence" value="ECO:0007669"/>
    <property type="project" value="GOC"/>
</dbReference>
<proteinExistence type="inferred from homology"/>
<sequence>MNQTEVFNQIKDIVIDQLDTDAPDIQLTTNFKSDLSLDSLDVFEIVDKIEDTFDVEIESDEGLATVGDLVNYVLEQKA</sequence>
<evidence type="ECO:0000256" key="1">
    <source>
        <dbReference type="ARBA" id="ARBA00022450"/>
    </source>
</evidence>
<keyword evidence="6 8" id="KW-0443">Lipid metabolism</keyword>
<dbReference type="InterPro" id="IPR009081">
    <property type="entry name" value="PP-bd_ACP"/>
</dbReference>
<dbReference type="NCBIfam" id="NF002150">
    <property type="entry name" value="PRK00982.1-4"/>
    <property type="match status" value="1"/>
</dbReference>
<keyword evidence="1 8" id="KW-0596">Phosphopantetheine</keyword>
<evidence type="ECO:0000256" key="4">
    <source>
        <dbReference type="ARBA" id="ARBA00022553"/>
    </source>
</evidence>
<dbReference type="GO" id="GO:0009245">
    <property type="term" value="P:lipid A biosynthetic process"/>
    <property type="evidence" value="ECO:0007669"/>
    <property type="project" value="TreeGrafter"/>
</dbReference>
<dbReference type="PATRIC" id="fig|1423813.3.peg.1311"/>
<keyword evidence="4 8" id="KW-0597">Phosphoprotein</keyword>
<accession>A0A0R2A8G4</accession>
<name>A0A0R2A8G4_9LACO</name>
<evidence type="ECO:0000313" key="11">
    <source>
        <dbReference type="Proteomes" id="UP000051733"/>
    </source>
</evidence>
<evidence type="ECO:0000256" key="6">
    <source>
        <dbReference type="ARBA" id="ARBA00023098"/>
    </source>
</evidence>
<dbReference type="OrthoDB" id="9804551at2"/>
<comment type="PTM">
    <text evidence="8">4'-phosphopantetheine is transferred from CoA to a specific serine of apo-ACP by AcpS. This modification is essential for activity because fatty acids are bound in thioester linkage to the sulfhydryl of the prosthetic group.</text>
</comment>
<protein>
    <recommendedName>
        <fullName evidence="8">Acyl carrier protein</fullName>
        <shortName evidence="8">ACP</shortName>
    </recommendedName>
</protein>
<dbReference type="AlphaFoldDB" id="A0A0R2A8G4"/>
<evidence type="ECO:0000256" key="8">
    <source>
        <dbReference type="HAMAP-Rule" id="MF_01217"/>
    </source>
</evidence>
<evidence type="ECO:0000256" key="3">
    <source>
        <dbReference type="ARBA" id="ARBA00022516"/>
    </source>
</evidence>
<keyword evidence="11" id="KW-1185">Reference proteome</keyword>
<dbReference type="UniPathway" id="UPA00094"/>
<evidence type="ECO:0000313" key="10">
    <source>
        <dbReference type="EMBL" id="KRM61844.1"/>
    </source>
</evidence>
<keyword evidence="5 8" id="KW-0276">Fatty acid metabolism</keyword>
<keyword evidence="2 8" id="KW-0963">Cytoplasm</keyword>
<dbReference type="PROSITE" id="PS50075">
    <property type="entry name" value="CARRIER"/>
    <property type="match status" value="1"/>
</dbReference>
<dbReference type="GO" id="GO:0000035">
    <property type="term" value="F:acyl binding"/>
    <property type="evidence" value="ECO:0007669"/>
    <property type="project" value="TreeGrafter"/>
</dbReference>
<comment type="caution">
    <text evidence="10">The sequence shown here is derived from an EMBL/GenBank/DDBJ whole genome shotgun (WGS) entry which is preliminary data.</text>
</comment>
<dbReference type="Gene3D" id="1.10.1200.10">
    <property type="entry name" value="ACP-like"/>
    <property type="match status" value="1"/>
</dbReference>
<dbReference type="HAMAP" id="MF_01217">
    <property type="entry name" value="Acyl_carrier"/>
    <property type="match status" value="1"/>
</dbReference>
<keyword evidence="3 8" id="KW-0444">Lipid biosynthesis</keyword>
<evidence type="ECO:0000256" key="5">
    <source>
        <dbReference type="ARBA" id="ARBA00022832"/>
    </source>
</evidence>
<feature type="domain" description="Carrier" evidence="9">
    <location>
        <begin position="4"/>
        <end position="77"/>
    </location>
</feature>
<dbReference type="Proteomes" id="UP000051733">
    <property type="component" value="Unassembled WGS sequence"/>
</dbReference>
<comment type="function">
    <text evidence="8">Carrier of the growing fatty acid chain in fatty acid biosynthesis.</text>
</comment>
<dbReference type="PANTHER" id="PTHR20863">
    <property type="entry name" value="ACYL CARRIER PROTEIN"/>
    <property type="match status" value="1"/>
</dbReference>
<dbReference type="InterPro" id="IPR003231">
    <property type="entry name" value="ACP"/>
</dbReference>
<dbReference type="STRING" id="1423813.FC26_GL001286"/>
<dbReference type="GO" id="GO:0000036">
    <property type="term" value="F:acyl carrier activity"/>
    <property type="evidence" value="ECO:0007669"/>
    <property type="project" value="UniProtKB-UniRule"/>
</dbReference>
<dbReference type="EMBL" id="AYYY01000020">
    <property type="protein sequence ID" value="KRM61844.1"/>
    <property type="molecule type" value="Genomic_DNA"/>
</dbReference>
<dbReference type="RefSeq" id="WP_057778237.1">
    <property type="nucleotide sequence ID" value="NZ_AYYY01000020.1"/>
</dbReference>